<comment type="similarity">
    <text evidence="1">Belongs to the CFA/CMAS family.</text>
</comment>
<evidence type="ECO:0000256" key="2">
    <source>
        <dbReference type="ARBA" id="ARBA00022603"/>
    </source>
</evidence>
<dbReference type="PANTHER" id="PTHR43667">
    <property type="entry name" value="CYCLOPROPANE-FATTY-ACYL-PHOSPHOLIPID SYNTHASE"/>
    <property type="match status" value="1"/>
</dbReference>
<dbReference type="CDD" id="cd02440">
    <property type="entry name" value="AdoMet_MTases"/>
    <property type="match status" value="1"/>
</dbReference>
<keyword evidence="4" id="KW-0949">S-adenosyl-L-methionine</keyword>
<evidence type="ECO:0000256" key="5">
    <source>
        <dbReference type="ARBA" id="ARBA00023098"/>
    </source>
</evidence>
<dbReference type="Pfam" id="PF02353">
    <property type="entry name" value="CMAS"/>
    <property type="match status" value="1"/>
</dbReference>
<feature type="region of interest" description="Disordered" evidence="6">
    <location>
        <begin position="1"/>
        <end position="33"/>
    </location>
</feature>
<proteinExistence type="inferred from homology"/>
<keyword evidence="2 7" id="KW-0489">Methyltransferase</keyword>
<dbReference type="RefSeq" id="WP_377304412.1">
    <property type="nucleotide sequence ID" value="NZ_JBHRTI010000007.1"/>
</dbReference>
<evidence type="ECO:0000256" key="1">
    <source>
        <dbReference type="ARBA" id="ARBA00010815"/>
    </source>
</evidence>
<keyword evidence="5" id="KW-0443">Lipid metabolism</keyword>
<dbReference type="PANTHER" id="PTHR43667:SF2">
    <property type="entry name" value="FATTY ACID C-METHYL TRANSFERASE"/>
    <property type="match status" value="1"/>
</dbReference>
<dbReference type="PIRSF" id="PIRSF003085">
    <property type="entry name" value="CMAS"/>
    <property type="match status" value="1"/>
</dbReference>
<accession>A0ABV7H6Q0</accession>
<evidence type="ECO:0000256" key="6">
    <source>
        <dbReference type="SAM" id="MobiDB-lite"/>
    </source>
</evidence>
<keyword evidence="8" id="KW-1185">Reference proteome</keyword>
<dbReference type="Proteomes" id="UP001595556">
    <property type="component" value="Unassembled WGS sequence"/>
</dbReference>
<evidence type="ECO:0000256" key="3">
    <source>
        <dbReference type="ARBA" id="ARBA00022679"/>
    </source>
</evidence>
<dbReference type="Gene3D" id="3.40.50.150">
    <property type="entry name" value="Vaccinia Virus protein VP39"/>
    <property type="match status" value="1"/>
</dbReference>
<dbReference type="InterPro" id="IPR003333">
    <property type="entry name" value="CMAS"/>
</dbReference>
<dbReference type="GO" id="GO:0032259">
    <property type="term" value="P:methylation"/>
    <property type="evidence" value="ECO:0007669"/>
    <property type="project" value="UniProtKB-KW"/>
</dbReference>
<protein>
    <submittedName>
        <fullName evidence="7">Class I SAM-dependent methyltransferase</fullName>
        <ecNumber evidence="7">2.1.1.-</ecNumber>
    </submittedName>
</protein>
<evidence type="ECO:0000256" key="4">
    <source>
        <dbReference type="ARBA" id="ARBA00022691"/>
    </source>
</evidence>
<dbReference type="SUPFAM" id="SSF53335">
    <property type="entry name" value="S-adenosyl-L-methionine-dependent methyltransferases"/>
    <property type="match status" value="1"/>
</dbReference>
<dbReference type="GO" id="GO:0008168">
    <property type="term" value="F:methyltransferase activity"/>
    <property type="evidence" value="ECO:0007669"/>
    <property type="project" value="UniProtKB-KW"/>
</dbReference>
<name>A0ABV7H6Q0_9BURK</name>
<keyword evidence="3 7" id="KW-0808">Transferase</keyword>
<evidence type="ECO:0000313" key="7">
    <source>
        <dbReference type="EMBL" id="MFC3148438.1"/>
    </source>
</evidence>
<feature type="compositionally biased region" description="Polar residues" evidence="6">
    <location>
        <begin position="1"/>
        <end position="17"/>
    </location>
</feature>
<evidence type="ECO:0000313" key="8">
    <source>
        <dbReference type="Proteomes" id="UP001595556"/>
    </source>
</evidence>
<sequence length="429" mass="48044">MSTDALQNAMRTSSSSERAPHTATPVHHAPARAGKMPAKARFILSMLERLEIGQLTLRLPDGSVRSFGRGEPAAHAHITDWAVFERAMASGDVGFGEAYMDGQFTTDDLAGLLTLLNANRVTIERGLYGSFFGRLVYRIKHLLNRNTKTKAKKNIEAHYDLGNTFYAEWLDPSMTYSSALFDGSAGQTLEQAQHAKLKRVFDRLQLREGAKVLEIGCGWGGFAELAARAGAHVTGLTLSSEQLAYARARLSTQGLSGATEFKLQDYRDEGRTGDAQYDGIASIEMFEAVGEEYWTSYFECLQRNLKSGGHACIQVITIADELFDRYRDGTDFIQQYIFPGGMLPSPSRFVELAHKHGFVVEDRFAFGRDYATTLRMWHQLFNSRREQVLAQGFDERFVRMWQFYLGYCEAGFLTGSTDVYQFTLRKAAA</sequence>
<dbReference type="InterPro" id="IPR050723">
    <property type="entry name" value="CFA/CMAS"/>
</dbReference>
<reference evidence="8" key="1">
    <citation type="journal article" date="2019" name="Int. J. Syst. Evol. Microbiol.">
        <title>The Global Catalogue of Microorganisms (GCM) 10K type strain sequencing project: providing services to taxonomists for standard genome sequencing and annotation.</title>
        <authorList>
            <consortium name="The Broad Institute Genomics Platform"/>
            <consortium name="The Broad Institute Genome Sequencing Center for Infectious Disease"/>
            <person name="Wu L."/>
            <person name="Ma J."/>
        </authorList>
    </citation>
    <scope>NUCLEOTIDE SEQUENCE [LARGE SCALE GENOMIC DNA]</scope>
    <source>
        <strain evidence="8">KCTC 52168</strain>
    </source>
</reference>
<comment type="caution">
    <text evidence="7">The sequence shown here is derived from an EMBL/GenBank/DDBJ whole genome shotgun (WGS) entry which is preliminary data.</text>
</comment>
<dbReference type="EC" id="2.1.1.-" evidence="7"/>
<dbReference type="InterPro" id="IPR029063">
    <property type="entry name" value="SAM-dependent_MTases_sf"/>
</dbReference>
<gene>
    <name evidence="7" type="ORF">ACFOEN_12475</name>
</gene>
<organism evidence="7 8">
    <name type="scientific">Piscinibacterium candidicorallinum</name>
    <dbReference type="NCBI Taxonomy" id="1793872"/>
    <lineage>
        <taxon>Bacteria</taxon>
        <taxon>Pseudomonadati</taxon>
        <taxon>Pseudomonadota</taxon>
        <taxon>Betaproteobacteria</taxon>
        <taxon>Burkholderiales</taxon>
        <taxon>Piscinibacterium</taxon>
    </lineage>
</organism>
<dbReference type="EMBL" id="JBHRTI010000007">
    <property type="protein sequence ID" value="MFC3148438.1"/>
    <property type="molecule type" value="Genomic_DNA"/>
</dbReference>